<comment type="caution">
    <text evidence="1">The sequence shown here is derived from an EMBL/GenBank/DDBJ whole genome shotgun (WGS) entry which is preliminary data.</text>
</comment>
<name>A0A4Y2MCW5_ARAVE</name>
<dbReference type="AlphaFoldDB" id="A0A4Y2MCW5"/>
<protein>
    <recommendedName>
        <fullName evidence="3">DDE-1 domain-containing protein</fullName>
    </recommendedName>
</protein>
<dbReference type="OrthoDB" id="7422307at2759"/>
<reference evidence="1 2" key="1">
    <citation type="journal article" date="2019" name="Sci. Rep.">
        <title>Orb-weaving spider Araneus ventricosus genome elucidates the spidroin gene catalogue.</title>
        <authorList>
            <person name="Kono N."/>
            <person name="Nakamura H."/>
            <person name="Ohtoshi R."/>
            <person name="Moran D.A.P."/>
            <person name="Shinohara A."/>
            <person name="Yoshida Y."/>
            <person name="Fujiwara M."/>
            <person name="Mori M."/>
            <person name="Tomita M."/>
            <person name="Arakawa K."/>
        </authorList>
    </citation>
    <scope>NUCLEOTIDE SEQUENCE [LARGE SCALE GENOMIC DNA]</scope>
</reference>
<sequence>MSHDETMKGGLIPREFQKYHFHIISCLKMIENTWEEVTKKTVTSAWKNLWKDSIVECNFEGFETVLVEPAVSNIVSFAKIMGLDEKNDIDVLEEYQSQKLTTEEIMETLATHSCT</sequence>
<dbReference type="EMBL" id="BGPR01281251">
    <property type="protein sequence ID" value="GBN24260.1"/>
    <property type="molecule type" value="Genomic_DNA"/>
</dbReference>
<evidence type="ECO:0000313" key="1">
    <source>
        <dbReference type="EMBL" id="GBN24260.1"/>
    </source>
</evidence>
<evidence type="ECO:0008006" key="3">
    <source>
        <dbReference type="Google" id="ProtNLM"/>
    </source>
</evidence>
<proteinExistence type="predicted"/>
<keyword evidence="2" id="KW-1185">Reference proteome</keyword>
<gene>
    <name evidence="1" type="ORF">AVEN_224087_1</name>
</gene>
<organism evidence="1 2">
    <name type="scientific">Araneus ventricosus</name>
    <name type="common">Orbweaver spider</name>
    <name type="synonym">Epeira ventricosa</name>
    <dbReference type="NCBI Taxonomy" id="182803"/>
    <lineage>
        <taxon>Eukaryota</taxon>
        <taxon>Metazoa</taxon>
        <taxon>Ecdysozoa</taxon>
        <taxon>Arthropoda</taxon>
        <taxon>Chelicerata</taxon>
        <taxon>Arachnida</taxon>
        <taxon>Araneae</taxon>
        <taxon>Araneomorphae</taxon>
        <taxon>Entelegynae</taxon>
        <taxon>Araneoidea</taxon>
        <taxon>Araneidae</taxon>
        <taxon>Araneus</taxon>
    </lineage>
</organism>
<accession>A0A4Y2MCW5</accession>
<dbReference type="Proteomes" id="UP000499080">
    <property type="component" value="Unassembled WGS sequence"/>
</dbReference>
<evidence type="ECO:0000313" key="2">
    <source>
        <dbReference type="Proteomes" id="UP000499080"/>
    </source>
</evidence>